<accession>A0AAV6GR22</accession>
<evidence type="ECO:0000313" key="15">
    <source>
        <dbReference type="EMBL" id="KAG5276392.1"/>
    </source>
</evidence>
<dbReference type="Pfam" id="PF05206">
    <property type="entry name" value="TRM13"/>
    <property type="match status" value="1"/>
</dbReference>
<feature type="domain" description="CHHC U11-48K-type" evidence="14">
    <location>
        <begin position="54"/>
        <end position="81"/>
    </location>
</feature>
<evidence type="ECO:0000313" key="16">
    <source>
        <dbReference type="Proteomes" id="UP000823561"/>
    </source>
</evidence>
<name>A0AAV6GR22_9TELE</name>
<feature type="compositionally biased region" description="Low complexity" evidence="13">
    <location>
        <begin position="380"/>
        <end position="391"/>
    </location>
</feature>
<dbReference type="PROSITE" id="PS51800">
    <property type="entry name" value="ZF_CHHC_U11_48K"/>
    <property type="match status" value="1"/>
</dbReference>
<comment type="catalytic activity">
    <reaction evidence="11 12">
        <text>adenosine(4) in tRNA(His) + S-adenosyl-L-methionine = 2'-O-methyladenosine(4) in tRNA(His) + S-adenosyl-L-homocysteine + H(+)</text>
        <dbReference type="Rhea" id="RHEA:43196"/>
        <dbReference type="Rhea" id="RHEA-COMP:10401"/>
        <dbReference type="Rhea" id="RHEA-COMP:10402"/>
        <dbReference type="ChEBI" id="CHEBI:15378"/>
        <dbReference type="ChEBI" id="CHEBI:57856"/>
        <dbReference type="ChEBI" id="CHEBI:59789"/>
        <dbReference type="ChEBI" id="CHEBI:74411"/>
        <dbReference type="ChEBI" id="CHEBI:74477"/>
        <dbReference type="EC" id="2.1.1.225"/>
    </reaction>
</comment>
<reference evidence="15" key="1">
    <citation type="submission" date="2020-10" db="EMBL/GenBank/DDBJ databases">
        <title>Chromosome-scale genome assembly of the Allis shad, Alosa alosa.</title>
        <authorList>
            <person name="Margot Z."/>
            <person name="Christophe K."/>
            <person name="Cabau C."/>
            <person name="Louis A."/>
            <person name="Berthelot C."/>
            <person name="Parey E."/>
            <person name="Roest Crollius H."/>
            <person name="Montfort J."/>
            <person name="Robinson-Rechavi M."/>
            <person name="Bucao C."/>
            <person name="Bouchez O."/>
            <person name="Gislard M."/>
            <person name="Lluch J."/>
            <person name="Milhes M."/>
            <person name="Lampietro C."/>
            <person name="Lopez Roques C."/>
            <person name="Donnadieu C."/>
            <person name="Braasch I."/>
            <person name="Desvignes T."/>
            <person name="Postlethwait J."/>
            <person name="Bobe J."/>
            <person name="Guiguen Y."/>
        </authorList>
    </citation>
    <scope>NUCLEOTIDE SEQUENCE</scope>
    <source>
        <strain evidence="15">M-15738</strain>
        <tissue evidence="15">Blood</tissue>
    </source>
</reference>
<evidence type="ECO:0000256" key="11">
    <source>
        <dbReference type="ARBA" id="ARBA00049393"/>
    </source>
</evidence>
<dbReference type="GO" id="GO:0008270">
    <property type="term" value="F:zinc ion binding"/>
    <property type="evidence" value="ECO:0007669"/>
    <property type="project" value="UniProtKB-KW"/>
</dbReference>
<dbReference type="InterPro" id="IPR007871">
    <property type="entry name" value="Methyltransferase_TRM13"/>
</dbReference>
<evidence type="ECO:0000256" key="2">
    <source>
        <dbReference type="ARBA" id="ARBA00022603"/>
    </source>
</evidence>
<dbReference type="InterPro" id="IPR022776">
    <property type="entry name" value="TRM13/UPF0224_CHHC_Znf_dom"/>
</dbReference>
<dbReference type="Proteomes" id="UP000823561">
    <property type="component" value="Chromosome 9"/>
</dbReference>
<dbReference type="GO" id="GO:0106050">
    <property type="term" value="F:tRNA 2'-O-methyltransferase activity"/>
    <property type="evidence" value="ECO:0007669"/>
    <property type="project" value="UniProtKB-UniRule"/>
</dbReference>
<evidence type="ECO:0000256" key="1">
    <source>
        <dbReference type="ARBA" id="ARBA00005265"/>
    </source>
</evidence>
<evidence type="ECO:0000256" key="6">
    <source>
        <dbReference type="ARBA" id="ARBA00022723"/>
    </source>
</evidence>
<keyword evidence="7 12" id="KW-0863">Zinc-finger</keyword>
<evidence type="ECO:0000256" key="5">
    <source>
        <dbReference type="ARBA" id="ARBA00022694"/>
    </source>
</evidence>
<feature type="region of interest" description="Disordered" evidence="13">
    <location>
        <begin position="380"/>
        <end position="411"/>
    </location>
</feature>
<protein>
    <recommendedName>
        <fullName evidence="12">tRNA:m(4)X modification enzyme TRM13</fullName>
        <ecNumber evidence="12">2.1.1.225</ecNumber>
    </recommendedName>
</protein>
<evidence type="ECO:0000256" key="13">
    <source>
        <dbReference type="SAM" id="MobiDB-lite"/>
    </source>
</evidence>
<proteinExistence type="inferred from homology"/>
<keyword evidence="16" id="KW-1185">Reference proteome</keyword>
<evidence type="ECO:0000256" key="8">
    <source>
        <dbReference type="ARBA" id="ARBA00022833"/>
    </source>
</evidence>
<keyword evidence="8 12" id="KW-0862">Zinc</keyword>
<keyword evidence="3 12" id="KW-0808">Transferase</keyword>
<dbReference type="GO" id="GO:0030488">
    <property type="term" value="P:tRNA methylation"/>
    <property type="evidence" value="ECO:0007669"/>
    <property type="project" value="InterPro"/>
</dbReference>
<dbReference type="InterPro" id="IPR021721">
    <property type="entry name" value="Znf_CCCH-type_TRM13"/>
</dbReference>
<comment type="similarity">
    <text evidence="1 12">Belongs to the methyltransferase TRM13 family.</text>
</comment>
<evidence type="ECO:0000256" key="10">
    <source>
        <dbReference type="ARBA" id="ARBA00048635"/>
    </source>
</evidence>
<evidence type="ECO:0000259" key="14">
    <source>
        <dbReference type="PROSITE" id="PS51800"/>
    </source>
</evidence>
<dbReference type="PANTHER" id="PTHR12998">
    <property type="entry name" value="TRNA:M(4)X MODIFICATION ENZYME TRM13 HOMOLOG"/>
    <property type="match status" value="1"/>
</dbReference>
<evidence type="ECO:0000256" key="7">
    <source>
        <dbReference type="ARBA" id="ARBA00022771"/>
    </source>
</evidence>
<evidence type="ECO:0000256" key="3">
    <source>
        <dbReference type="ARBA" id="ARBA00022679"/>
    </source>
</evidence>
<dbReference type="Pfam" id="PF11722">
    <property type="entry name" value="zf-TRM13_CCCH"/>
    <property type="match status" value="1"/>
</dbReference>
<comment type="function">
    <text evidence="12">tRNA methylase which 2'-O-methylates cytidine(4) in tRNA(Pro) and tRNA(Gly)(GCC), and adenosine(4) in tRNA(His).</text>
</comment>
<feature type="compositionally biased region" description="Acidic residues" evidence="13">
    <location>
        <begin position="392"/>
        <end position="406"/>
    </location>
</feature>
<organism evidence="15 16">
    <name type="scientific">Alosa alosa</name>
    <name type="common">allis shad</name>
    <dbReference type="NCBI Taxonomy" id="278164"/>
    <lineage>
        <taxon>Eukaryota</taxon>
        <taxon>Metazoa</taxon>
        <taxon>Chordata</taxon>
        <taxon>Craniata</taxon>
        <taxon>Vertebrata</taxon>
        <taxon>Euteleostomi</taxon>
        <taxon>Actinopterygii</taxon>
        <taxon>Neopterygii</taxon>
        <taxon>Teleostei</taxon>
        <taxon>Clupei</taxon>
        <taxon>Clupeiformes</taxon>
        <taxon>Clupeoidei</taxon>
        <taxon>Clupeidae</taxon>
        <taxon>Alosa</taxon>
    </lineage>
</organism>
<comment type="catalytic activity">
    <reaction evidence="10 12">
        <text>cytidine(4) in tRNA(Gly)(GCC) + S-adenosyl-L-methionine = 2'-O-methylcytidine(4) in tRNA(Gly)(GCC) + S-adenosyl-L-homocysteine + H(+)</text>
        <dbReference type="Rhea" id="RHEA:43192"/>
        <dbReference type="Rhea" id="RHEA-COMP:10399"/>
        <dbReference type="Rhea" id="RHEA-COMP:10400"/>
        <dbReference type="ChEBI" id="CHEBI:15378"/>
        <dbReference type="ChEBI" id="CHEBI:57856"/>
        <dbReference type="ChEBI" id="CHEBI:59789"/>
        <dbReference type="ChEBI" id="CHEBI:74495"/>
        <dbReference type="ChEBI" id="CHEBI:82748"/>
        <dbReference type="EC" id="2.1.1.225"/>
    </reaction>
</comment>
<dbReference type="EMBL" id="JADWDJ010000009">
    <property type="protein sequence ID" value="KAG5276392.1"/>
    <property type="molecule type" value="Genomic_DNA"/>
</dbReference>
<evidence type="ECO:0000256" key="4">
    <source>
        <dbReference type="ARBA" id="ARBA00022691"/>
    </source>
</evidence>
<gene>
    <name evidence="15" type="ORF">AALO_G00131360</name>
</gene>
<dbReference type="AlphaFoldDB" id="A0AAV6GR22"/>
<dbReference type="Pfam" id="PF05253">
    <property type="entry name" value="zf-U11-48K"/>
    <property type="match status" value="1"/>
</dbReference>
<evidence type="ECO:0000256" key="12">
    <source>
        <dbReference type="RuleBase" id="RU367103"/>
    </source>
</evidence>
<comment type="caution">
    <text evidence="15">The sequence shown here is derived from an EMBL/GenBank/DDBJ whole genome shotgun (WGS) entry which is preliminary data.</text>
</comment>
<sequence>MESAVVADGVSAPLPGRCAYFVEKKKRYCKMVVGSGKAYCGEHANVDQESARKRIPCPLDPKHTVYEDILAKHLKKCNSKEKPKPVYYVKDINAGPVTVPVPVSDEVSLADRSQKEMEHLIQKLKNAVKGLSVKHKESILSHPVLKEPLNDPKNGDFACKHLKQQASILGNMEALSLLGSHRFVVEFGAGKGKLSHWIHTALGTAEDVHFLLVERSTTRFKVDGKNRSTESTFERLQVDIQHLDLSKVSLLQEKHLPVVGVGKHLCGAATDLALRCLLERSEPGDDGDEPSSKRVRADIAKEGSVAAPSRQPEVGGVAIALCCHHRCDWQHYVGQEFFRQRGLAAAEFGAFQRMSSWATCGMSRAGGHREGTAVASAGITEGTTEGTAGPDTAEEEEEEHEGGEETGPDHLDSLSVEEREHIGRLCKLLIDQGRVHYLQQRGLEAGLRSYTTPDISLENVLLTAVPRPGHTGVPLLI</sequence>
<comment type="catalytic activity">
    <reaction evidence="9 12">
        <text>cytidine(4) in tRNA(Pro) + S-adenosyl-L-methionine = 2'-O-methylcytidine(4) in tRNA(Pro) + S-adenosyl-L-homocysteine + H(+)</text>
        <dbReference type="Rhea" id="RHEA:32767"/>
        <dbReference type="Rhea" id="RHEA-COMP:10397"/>
        <dbReference type="Rhea" id="RHEA-COMP:10398"/>
        <dbReference type="ChEBI" id="CHEBI:15378"/>
        <dbReference type="ChEBI" id="CHEBI:57856"/>
        <dbReference type="ChEBI" id="CHEBI:59789"/>
        <dbReference type="ChEBI" id="CHEBI:74495"/>
        <dbReference type="ChEBI" id="CHEBI:82748"/>
        <dbReference type="EC" id="2.1.1.225"/>
    </reaction>
</comment>
<keyword evidence="2 12" id="KW-0489">Methyltransferase</keyword>
<dbReference type="EC" id="2.1.1.225" evidence="12"/>
<dbReference type="PANTHER" id="PTHR12998:SF0">
    <property type="entry name" value="TRNA:M(4)X MODIFICATION ENZYME TRM13 HOMOLOG"/>
    <property type="match status" value="1"/>
</dbReference>
<keyword evidence="4 12" id="KW-0949">S-adenosyl-L-methionine</keyword>
<keyword evidence="5 12" id="KW-0819">tRNA processing</keyword>
<evidence type="ECO:0000256" key="9">
    <source>
        <dbReference type="ARBA" id="ARBA00048165"/>
    </source>
</evidence>
<keyword evidence="6 12" id="KW-0479">Metal-binding</keyword>
<dbReference type="InterPro" id="IPR039044">
    <property type="entry name" value="Trm13"/>
</dbReference>